<evidence type="ECO:0000313" key="10">
    <source>
        <dbReference type="EMBL" id="MFC7191057.1"/>
    </source>
</evidence>
<dbReference type="Gene3D" id="3.30.70.580">
    <property type="entry name" value="Pseudouridine synthase I, catalytic domain, N-terminal subdomain"/>
    <property type="match status" value="1"/>
</dbReference>
<evidence type="ECO:0000256" key="8">
    <source>
        <dbReference type="SAM" id="MobiDB-lite"/>
    </source>
</evidence>
<comment type="caution">
    <text evidence="10">The sequence shown here is derived from an EMBL/GenBank/DDBJ whole genome shotgun (WGS) entry which is preliminary data.</text>
</comment>
<feature type="binding site" evidence="4 6">
    <location>
        <position position="108"/>
    </location>
    <ligand>
        <name>substrate</name>
    </ligand>
</feature>
<evidence type="ECO:0000256" key="2">
    <source>
        <dbReference type="ARBA" id="ARBA00022694"/>
    </source>
</evidence>
<feature type="region of interest" description="Disordered" evidence="8">
    <location>
        <begin position="195"/>
        <end position="215"/>
    </location>
</feature>
<comment type="similarity">
    <text evidence="1 4 7">Belongs to the tRNA pseudouridine synthase TruA family.</text>
</comment>
<evidence type="ECO:0000259" key="9">
    <source>
        <dbReference type="Pfam" id="PF01416"/>
    </source>
</evidence>
<evidence type="ECO:0000256" key="1">
    <source>
        <dbReference type="ARBA" id="ARBA00009375"/>
    </source>
</evidence>
<evidence type="ECO:0000256" key="7">
    <source>
        <dbReference type="RuleBase" id="RU003792"/>
    </source>
</evidence>
<dbReference type="InterPro" id="IPR020094">
    <property type="entry name" value="TruA/RsuA/RluB/E/F_N"/>
</dbReference>
<dbReference type="RefSeq" id="WP_264555811.1">
    <property type="nucleotide sequence ID" value="NZ_CP109979.1"/>
</dbReference>
<dbReference type="Proteomes" id="UP001596417">
    <property type="component" value="Unassembled WGS sequence"/>
</dbReference>
<accession>A0ABD5YSX9</accession>
<comment type="function">
    <text evidence="4">Formation of pseudouridine at positions 38, 39 and 40 in the anticodon stem and loop of transfer RNAs.</text>
</comment>
<feature type="active site" description="Nucleophile" evidence="4 5">
    <location>
        <position position="54"/>
    </location>
</feature>
<evidence type="ECO:0000256" key="4">
    <source>
        <dbReference type="HAMAP-Rule" id="MF_00171"/>
    </source>
</evidence>
<dbReference type="SUPFAM" id="SSF55120">
    <property type="entry name" value="Pseudouridine synthase"/>
    <property type="match status" value="1"/>
</dbReference>
<evidence type="ECO:0000256" key="3">
    <source>
        <dbReference type="ARBA" id="ARBA00023235"/>
    </source>
</evidence>
<dbReference type="Pfam" id="PF01416">
    <property type="entry name" value="PseudoU_synth_1"/>
    <property type="match status" value="1"/>
</dbReference>
<dbReference type="PIRSF" id="PIRSF001430">
    <property type="entry name" value="tRNA_psdUrid_synth"/>
    <property type="match status" value="1"/>
</dbReference>
<keyword evidence="2 4" id="KW-0819">tRNA processing</keyword>
<reference evidence="10 11" key="1">
    <citation type="journal article" date="2019" name="Int. J. Syst. Evol. Microbiol.">
        <title>The Global Catalogue of Microorganisms (GCM) 10K type strain sequencing project: providing services to taxonomists for standard genome sequencing and annotation.</title>
        <authorList>
            <consortium name="The Broad Institute Genomics Platform"/>
            <consortium name="The Broad Institute Genome Sequencing Center for Infectious Disease"/>
            <person name="Wu L."/>
            <person name="Ma J."/>
        </authorList>
    </citation>
    <scope>NUCLEOTIDE SEQUENCE [LARGE SCALE GENOMIC DNA]</scope>
    <source>
        <strain evidence="10 11">RDMS1</strain>
    </source>
</reference>
<dbReference type="EMBL" id="JBHTAX010000001">
    <property type="protein sequence ID" value="MFC7191057.1"/>
    <property type="molecule type" value="Genomic_DNA"/>
</dbReference>
<sequence>MRAFRLAYDGTPYHGFQRQPDVPTVEGELFAALTRLGVRSGTRPDGYAAAGRTDAGVSAVAQTVAFHCPEWLSPRALNSELPGAVRAWASTETSADFHATHDATEREYTYHLWAPEASLDRASAALDALAGTHDFHNLTPDDELTTRTLETNLSVDGSYLIITLRAGGFSRQLVRRVVGLVEAVAHAERDDIDRVLSSEELSGPDGVPNAPPEPLVLTGVEYPNLSFERDSTAVKNASRIFETKRIERETGARTAGTIAKIVKN</sequence>
<dbReference type="GO" id="GO:0160147">
    <property type="term" value="F:tRNA pseudouridine(38-40) synthase activity"/>
    <property type="evidence" value="ECO:0007669"/>
    <property type="project" value="UniProtKB-EC"/>
</dbReference>
<keyword evidence="11" id="KW-1185">Reference proteome</keyword>
<name>A0ABD5YSX9_9EURY</name>
<dbReference type="InterPro" id="IPR020097">
    <property type="entry name" value="PsdUridine_synth_TruA_a/b_dom"/>
</dbReference>
<dbReference type="PANTHER" id="PTHR11142">
    <property type="entry name" value="PSEUDOURIDYLATE SYNTHASE"/>
    <property type="match status" value="1"/>
</dbReference>
<dbReference type="HAMAP" id="MF_00171">
    <property type="entry name" value="TruA"/>
    <property type="match status" value="1"/>
</dbReference>
<comment type="caution">
    <text evidence="4">Lacks conserved residue(s) required for the propagation of feature annotation.</text>
</comment>
<dbReference type="GeneID" id="76200741"/>
<dbReference type="AlphaFoldDB" id="A0ABD5YSX9"/>
<dbReference type="InterPro" id="IPR001406">
    <property type="entry name" value="PsdUridine_synth_TruA"/>
</dbReference>
<evidence type="ECO:0000256" key="6">
    <source>
        <dbReference type="PIRSR" id="PIRSR001430-2"/>
    </source>
</evidence>
<proteinExistence type="inferred from homology"/>
<keyword evidence="3 4" id="KW-0413">Isomerase</keyword>
<dbReference type="Gene3D" id="3.30.70.660">
    <property type="entry name" value="Pseudouridine synthase I, catalytic domain, C-terminal subdomain"/>
    <property type="match status" value="1"/>
</dbReference>
<dbReference type="InterPro" id="IPR020103">
    <property type="entry name" value="PsdUridine_synth_cat_dom_sf"/>
</dbReference>
<dbReference type="GO" id="GO:0031119">
    <property type="term" value="P:tRNA pseudouridine synthesis"/>
    <property type="evidence" value="ECO:0007669"/>
    <property type="project" value="UniProtKB-UniRule"/>
</dbReference>
<dbReference type="NCBIfam" id="NF000622">
    <property type="entry name" value="PRK00021.3-3"/>
    <property type="match status" value="1"/>
</dbReference>
<comment type="catalytic activity">
    <reaction evidence="4 7">
        <text>uridine(38/39/40) in tRNA = pseudouridine(38/39/40) in tRNA</text>
        <dbReference type="Rhea" id="RHEA:22376"/>
        <dbReference type="Rhea" id="RHEA-COMP:10085"/>
        <dbReference type="Rhea" id="RHEA-COMP:10087"/>
        <dbReference type="ChEBI" id="CHEBI:65314"/>
        <dbReference type="ChEBI" id="CHEBI:65315"/>
        <dbReference type="EC" id="5.4.99.12"/>
    </reaction>
</comment>
<dbReference type="EC" id="5.4.99.12" evidence="4"/>
<dbReference type="PANTHER" id="PTHR11142:SF0">
    <property type="entry name" value="TRNA PSEUDOURIDINE SYNTHASE-LIKE 1"/>
    <property type="match status" value="1"/>
</dbReference>
<dbReference type="InterPro" id="IPR020095">
    <property type="entry name" value="PsdUridine_synth_TruA_C"/>
</dbReference>
<feature type="domain" description="Pseudouridine synthase I TruA alpha/beta" evidence="9">
    <location>
        <begin position="126"/>
        <end position="223"/>
    </location>
</feature>
<gene>
    <name evidence="4 10" type="primary">truA</name>
    <name evidence="10" type="ORF">ACFQL7_15345</name>
</gene>
<evidence type="ECO:0000313" key="11">
    <source>
        <dbReference type="Proteomes" id="UP001596417"/>
    </source>
</evidence>
<protein>
    <recommendedName>
        <fullName evidence="4">tRNA pseudouridine synthase A</fullName>
        <ecNumber evidence="4">5.4.99.12</ecNumber>
    </recommendedName>
    <alternativeName>
        <fullName evidence="4">tRNA pseudouridine(38-40) synthase</fullName>
    </alternativeName>
    <alternativeName>
        <fullName evidence="4">tRNA pseudouridylate synthase I</fullName>
    </alternativeName>
    <alternativeName>
        <fullName evidence="4">tRNA-uridine isomerase I</fullName>
    </alternativeName>
</protein>
<evidence type="ECO:0000256" key="5">
    <source>
        <dbReference type="PIRSR" id="PIRSR001430-1"/>
    </source>
</evidence>
<organism evidence="10 11">
    <name type="scientific">Halocatena marina</name>
    <dbReference type="NCBI Taxonomy" id="2934937"/>
    <lineage>
        <taxon>Archaea</taxon>
        <taxon>Methanobacteriati</taxon>
        <taxon>Methanobacteriota</taxon>
        <taxon>Stenosarchaea group</taxon>
        <taxon>Halobacteria</taxon>
        <taxon>Halobacteriales</taxon>
        <taxon>Natronomonadaceae</taxon>
        <taxon>Halocatena</taxon>
    </lineage>
</organism>